<dbReference type="InParanoid" id="A0A1X2HGW1"/>
<proteinExistence type="predicted"/>
<gene>
    <name evidence="1" type="ORF">BCR43DRAFT_491024</name>
</gene>
<organism evidence="1 2">
    <name type="scientific">Syncephalastrum racemosum</name>
    <name type="common">Filamentous fungus</name>
    <dbReference type="NCBI Taxonomy" id="13706"/>
    <lineage>
        <taxon>Eukaryota</taxon>
        <taxon>Fungi</taxon>
        <taxon>Fungi incertae sedis</taxon>
        <taxon>Mucoromycota</taxon>
        <taxon>Mucoromycotina</taxon>
        <taxon>Mucoromycetes</taxon>
        <taxon>Mucorales</taxon>
        <taxon>Syncephalastraceae</taxon>
        <taxon>Syncephalastrum</taxon>
    </lineage>
</organism>
<dbReference type="EMBL" id="MCGN01000004">
    <property type="protein sequence ID" value="ORY98205.1"/>
    <property type="molecule type" value="Genomic_DNA"/>
</dbReference>
<name>A0A1X2HGW1_SYNRA</name>
<dbReference type="Proteomes" id="UP000242180">
    <property type="component" value="Unassembled WGS sequence"/>
</dbReference>
<dbReference type="AlphaFoldDB" id="A0A1X2HGW1"/>
<evidence type="ECO:0000313" key="2">
    <source>
        <dbReference type="Proteomes" id="UP000242180"/>
    </source>
</evidence>
<comment type="caution">
    <text evidence="1">The sequence shown here is derived from an EMBL/GenBank/DDBJ whole genome shotgun (WGS) entry which is preliminary data.</text>
</comment>
<evidence type="ECO:0000313" key="1">
    <source>
        <dbReference type="EMBL" id="ORY98205.1"/>
    </source>
</evidence>
<sequence>MADKVTLVRPTRRLHRRGYLNFFYHCTTSPTSATTKTNKSLYAGYETSTRTFLKQKDSQ</sequence>
<reference evidence="1 2" key="1">
    <citation type="submission" date="2016-07" db="EMBL/GenBank/DDBJ databases">
        <title>Pervasive Adenine N6-methylation of Active Genes in Fungi.</title>
        <authorList>
            <consortium name="DOE Joint Genome Institute"/>
            <person name="Mondo S.J."/>
            <person name="Dannebaum R.O."/>
            <person name="Kuo R.C."/>
            <person name="Labutti K."/>
            <person name="Haridas S."/>
            <person name="Kuo A."/>
            <person name="Salamov A."/>
            <person name="Ahrendt S.R."/>
            <person name="Lipzen A."/>
            <person name="Sullivan W."/>
            <person name="Andreopoulos W.B."/>
            <person name="Clum A."/>
            <person name="Lindquist E."/>
            <person name="Daum C."/>
            <person name="Ramamoorthy G.K."/>
            <person name="Gryganskyi A."/>
            <person name="Culley D."/>
            <person name="Magnuson J.K."/>
            <person name="James T.Y."/>
            <person name="O'Malley M.A."/>
            <person name="Stajich J.E."/>
            <person name="Spatafora J.W."/>
            <person name="Visel A."/>
            <person name="Grigoriev I.V."/>
        </authorList>
    </citation>
    <scope>NUCLEOTIDE SEQUENCE [LARGE SCALE GENOMIC DNA]</scope>
    <source>
        <strain evidence="1 2">NRRL 2496</strain>
    </source>
</reference>
<accession>A0A1X2HGW1</accession>
<keyword evidence="2" id="KW-1185">Reference proteome</keyword>
<protein>
    <submittedName>
        <fullName evidence="1">Uncharacterized protein</fullName>
    </submittedName>
</protein>